<dbReference type="Gene3D" id="3.30.565.10">
    <property type="entry name" value="Histidine kinase-like ATPase, C-terminal domain"/>
    <property type="match status" value="1"/>
</dbReference>
<evidence type="ECO:0000256" key="4">
    <source>
        <dbReference type="ARBA" id="ARBA00022553"/>
    </source>
</evidence>
<feature type="domain" description="Histidine kinase" evidence="15">
    <location>
        <begin position="128"/>
        <end position="345"/>
    </location>
</feature>
<dbReference type="SMART" id="SM00387">
    <property type="entry name" value="HATPase_c"/>
    <property type="match status" value="1"/>
</dbReference>
<dbReference type="InterPro" id="IPR004358">
    <property type="entry name" value="Sig_transdc_His_kin-like_C"/>
</dbReference>
<dbReference type="InterPro" id="IPR052023">
    <property type="entry name" value="Histidine_kinase_KdpD"/>
</dbReference>
<feature type="transmembrane region" description="Helical" evidence="14">
    <location>
        <begin position="86"/>
        <end position="104"/>
    </location>
</feature>
<evidence type="ECO:0000256" key="3">
    <source>
        <dbReference type="ARBA" id="ARBA00012438"/>
    </source>
</evidence>
<name>A0A9D1N6F9_9FIRM</name>
<dbReference type="SMART" id="SM00388">
    <property type="entry name" value="HisKA"/>
    <property type="match status" value="1"/>
</dbReference>
<dbReference type="AlphaFoldDB" id="A0A9D1N6F9"/>
<evidence type="ECO:0000256" key="6">
    <source>
        <dbReference type="ARBA" id="ARBA00022692"/>
    </source>
</evidence>
<keyword evidence="9" id="KW-0067">ATP-binding</keyword>
<proteinExistence type="predicted"/>
<dbReference type="PANTHER" id="PTHR45569:SF1">
    <property type="entry name" value="SENSOR PROTEIN KDPD"/>
    <property type="match status" value="1"/>
</dbReference>
<evidence type="ECO:0000313" key="17">
    <source>
        <dbReference type="Proteomes" id="UP000824130"/>
    </source>
</evidence>
<dbReference type="GO" id="GO:0000155">
    <property type="term" value="F:phosphorelay sensor kinase activity"/>
    <property type="evidence" value="ECO:0007669"/>
    <property type="project" value="InterPro"/>
</dbReference>
<dbReference type="Gene3D" id="1.10.287.130">
    <property type="match status" value="1"/>
</dbReference>
<reference evidence="16" key="2">
    <citation type="journal article" date="2021" name="PeerJ">
        <title>Extensive microbial diversity within the chicken gut microbiome revealed by metagenomics and culture.</title>
        <authorList>
            <person name="Gilroy R."/>
            <person name="Ravi A."/>
            <person name="Getino M."/>
            <person name="Pursley I."/>
            <person name="Horton D.L."/>
            <person name="Alikhan N.F."/>
            <person name="Baker D."/>
            <person name="Gharbi K."/>
            <person name="Hall N."/>
            <person name="Watson M."/>
            <person name="Adriaenssens E.M."/>
            <person name="Foster-Nyarko E."/>
            <person name="Jarju S."/>
            <person name="Secka A."/>
            <person name="Antonio M."/>
            <person name="Oren A."/>
            <person name="Chaudhuri R.R."/>
            <person name="La Ragione R."/>
            <person name="Hildebrand F."/>
            <person name="Pallen M.J."/>
        </authorList>
    </citation>
    <scope>NUCLEOTIDE SEQUENCE</scope>
    <source>
        <strain evidence="16">ChiSjej4B22-8349</strain>
    </source>
</reference>
<sequence length="350" mass="38709">MKNQIRDFVVMTVVLALSFGLTISIQNFLDTEAIAPVIFVLAVFIVAMGTDGYKWGILAAFLSVLAVNFAFTFPYFEFSVSMPENIFSGIVMLLVAAMTSALATKTKRQEELRREAEKEKVRADLLRAVSHDIRTPLTTIYGAGSAVMENYDLLSKEQQMKMLKGICEESEWLIRMVENLLSVTRLDGGNVSVIKTPVPLEELIDSVLMKFRKRYPGVEPEVSMPEDFISVPMDALLIEQVLLNLMENSVRHAKGMTRLILSVKVEDEKAVFQVSDNGSGIDEGKIGALVGEDGRYGERYGDAGRTNSGIGLSVCAAIIKAHDGTIEAESGERGTTVRFFLKMEDLQDEQ</sequence>
<evidence type="ECO:0000256" key="1">
    <source>
        <dbReference type="ARBA" id="ARBA00000085"/>
    </source>
</evidence>
<keyword evidence="7" id="KW-0547">Nucleotide-binding</keyword>
<dbReference type="InterPro" id="IPR025201">
    <property type="entry name" value="KdpD_TM"/>
</dbReference>
<keyword evidence="10 14" id="KW-1133">Transmembrane helix</keyword>
<dbReference type="Pfam" id="PF13493">
    <property type="entry name" value="DUF4118"/>
    <property type="match status" value="1"/>
</dbReference>
<evidence type="ECO:0000256" key="10">
    <source>
        <dbReference type="ARBA" id="ARBA00022989"/>
    </source>
</evidence>
<dbReference type="InterPro" id="IPR003661">
    <property type="entry name" value="HisK_dim/P_dom"/>
</dbReference>
<evidence type="ECO:0000256" key="12">
    <source>
        <dbReference type="ARBA" id="ARBA00023136"/>
    </source>
</evidence>
<evidence type="ECO:0000256" key="14">
    <source>
        <dbReference type="SAM" id="Phobius"/>
    </source>
</evidence>
<comment type="catalytic activity">
    <reaction evidence="1">
        <text>ATP + protein L-histidine = ADP + protein N-phospho-L-histidine.</text>
        <dbReference type="EC" id="2.7.13.3"/>
    </reaction>
</comment>
<feature type="transmembrane region" description="Helical" evidence="14">
    <location>
        <begin position="33"/>
        <end position="50"/>
    </location>
</feature>
<dbReference type="EC" id="2.7.13.3" evidence="3"/>
<accession>A0A9D1N6F9</accession>
<evidence type="ECO:0000256" key="5">
    <source>
        <dbReference type="ARBA" id="ARBA00022679"/>
    </source>
</evidence>
<dbReference type="PROSITE" id="PS50109">
    <property type="entry name" value="HIS_KIN"/>
    <property type="match status" value="1"/>
</dbReference>
<dbReference type="InterPro" id="IPR003594">
    <property type="entry name" value="HATPase_dom"/>
</dbReference>
<evidence type="ECO:0000259" key="15">
    <source>
        <dbReference type="PROSITE" id="PS50109"/>
    </source>
</evidence>
<feature type="transmembrane region" description="Helical" evidence="14">
    <location>
        <begin position="57"/>
        <end position="74"/>
    </location>
</feature>
<dbReference type="Gene3D" id="1.20.120.620">
    <property type="entry name" value="Backbone structure of the membrane domain of e. Coli histidine kinase receptor kdpd"/>
    <property type="match status" value="1"/>
</dbReference>
<feature type="transmembrane region" description="Helical" evidence="14">
    <location>
        <begin position="7"/>
        <end position="27"/>
    </location>
</feature>
<dbReference type="PANTHER" id="PTHR45569">
    <property type="entry name" value="SENSOR PROTEIN KDPD"/>
    <property type="match status" value="1"/>
</dbReference>
<dbReference type="InterPro" id="IPR036097">
    <property type="entry name" value="HisK_dim/P_sf"/>
</dbReference>
<dbReference type="InterPro" id="IPR036890">
    <property type="entry name" value="HATPase_C_sf"/>
</dbReference>
<keyword evidence="11" id="KW-0902">Two-component regulatory system</keyword>
<keyword evidence="13" id="KW-0175">Coiled coil</keyword>
<dbReference type="Proteomes" id="UP000824130">
    <property type="component" value="Unassembled WGS sequence"/>
</dbReference>
<dbReference type="EMBL" id="DVOB01000075">
    <property type="protein sequence ID" value="HIU95750.1"/>
    <property type="molecule type" value="Genomic_DNA"/>
</dbReference>
<protein>
    <recommendedName>
        <fullName evidence="3">histidine kinase</fullName>
        <ecNumber evidence="3">2.7.13.3</ecNumber>
    </recommendedName>
</protein>
<comment type="caution">
    <text evidence="16">The sequence shown here is derived from an EMBL/GenBank/DDBJ whole genome shotgun (WGS) entry which is preliminary data.</text>
</comment>
<dbReference type="CDD" id="cd00082">
    <property type="entry name" value="HisKA"/>
    <property type="match status" value="1"/>
</dbReference>
<dbReference type="GO" id="GO:0005524">
    <property type="term" value="F:ATP binding"/>
    <property type="evidence" value="ECO:0007669"/>
    <property type="project" value="UniProtKB-KW"/>
</dbReference>
<dbReference type="PRINTS" id="PR00344">
    <property type="entry name" value="BCTRLSENSOR"/>
</dbReference>
<dbReference type="GO" id="GO:0005886">
    <property type="term" value="C:plasma membrane"/>
    <property type="evidence" value="ECO:0007669"/>
    <property type="project" value="TreeGrafter"/>
</dbReference>
<dbReference type="InterPro" id="IPR005467">
    <property type="entry name" value="His_kinase_dom"/>
</dbReference>
<feature type="coiled-coil region" evidence="13">
    <location>
        <begin position="102"/>
        <end position="129"/>
    </location>
</feature>
<evidence type="ECO:0000256" key="11">
    <source>
        <dbReference type="ARBA" id="ARBA00023012"/>
    </source>
</evidence>
<evidence type="ECO:0000256" key="2">
    <source>
        <dbReference type="ARBA" id="ARBA00004141"/>
    </source>
</evidence>
<keyword evidence="6 14" id="KW-0812">Transmembrane</keyword>
<dbReference type="Pfam" id="PF02518">
    <property type="entry name" value="HATPase_c"/>
    <property type="match status" value="1"/>
</dbReference>
<keyword evidence="12 14" id="KW-0472">Membrane</keyword>
<reference evidence="16" key="1">
    <citation type="submission" date="2020-10" db="EMBL/GenBank/DDBJ databases">
        <authorList>
            <person name="Gilroy R."/>
        </authorList>
    </citation>
    <scope>NUCLEOTIDE SEQUENCE</scope>
    <source>
        <strain evidence="16">ChiSjej4B22-8349</strain>
    </source>
</reference>
<gene>
    <name evidence="16" type="ORF">IAD25_03460</name>
</gene>
<keyword evidence="5" id="KW-0808">Transferase</keyword>
<dbReference type="InterPro" id="IPR038318">
    <property type="entry name" value="KdpD_sf"/>
</dbReference>
<evidence type="ECO:0000256" key="8">
    <source>
        <dbReference type="ARBA" id="ARBA00022777"/>
    </source>
</evidence>
<dbReference type="SUPFAM" id="SSF47384">
    <property type="entry name" value="Homodimeric domain of signal transducing histidine kinase"/>
    <property type="match status" value="1"/>
</dbReference>
<evidence type="ECO:0000256" key="7">
    <source>
        <dbReference type="ARBA" id="ARBA00022741"/>
    </source>
</evidence>
<comment type="subcellular location">
    <subcellularLocation>
        <location evidence="2">Membrane</location>
        <topology evidence="2">Multi-pass membrane protein</topology>
    </subcellularLocation>
</comment>
<evidence type="ECO:0000256" key="9">
    <source>
        <dbReference type="ARBA" id="ARBA00022840"/>
    </source>
</evidence>
<evidence type="ECO:0000313" key="16">
    <source>
        <dbReference type="EMBL" id="HIU95750.1"/>
    </source>
</evidence>
<dbReference type="SUPFAM" id="SSF55874">
    <property type="entry name" value="ATPase domain of HSP90 chaperone/DNA topoisomerase II/histidine kinase"/>
    <property type="match status" value="1"/>
</dbReference>
<dbReference type="Pfam" id="PF00512">
    <property type="entry name" value="HisKA"/>
    <property type="match status" value="1"/>
</dbReference>
<keyword evidence="4" id="KW-0597">Phosphoprotein</keyword>
<keyword evidence="8" id="KW-0418">Kinase</keyword>
<organism evidence="16 17">
    <name type="scientific">Candidatus Allocopromorpha excrementipullorum</name>
    <dbReference type="NCBI Taxonomy" id="2840743"/>
    <lineage>
        <taxon>Bacteria</taxon>
        <taxon>Bacillati</taxon>
        <taxon>Bacillota</taxon>
        <taxon>Clostridia</taxon>
        <taxon>Eubacteriales</taxon>
        <taxon>Eubacteriaceae</taxon>
        <taxon>Eubacteriaceae incertae sedis</taxon>
        <taxon>Candidatus Allocopromorpha</taxon>
    </lineage>
</organism>
<evidence type="ECO:0000256" key="13">
    <source>
        <dbReference type="SAM" id="Coils"/>
    </source>
</evidence>